<evidence type="ECO:0000256" key="2">
    <source>
        <dbReference type="ARBA" id="ARBA00022723"/>
    </source>
</evidence>
<dbReference type="CDD" id="cd18186">
    <property type="entry name" value="BTB_POZ_ZBTB_KLHL-like"/>
    <property type="match status" value="1"/>
</dbReference>
<evidence type="ECO:0000256" key="4">
    <source>
        <dbReference type="ARBA" id="ARBA00022771"/>
    </source>
</evidence>
<keyword evidence="3" id="KW-0677">Repeat</keyword>
<name>A0ABD3TYD2_SINWO</name>
<evidence type="ECO:0000256" key="11">
    <source>
        <dbReference type="SAM" id="MobiDB-lite"/>
    </source>
</evidence>
<dbReference type="InterPro" id="IPR013087">
    <property type="entry name" value="Znf_C2H2_type"/>
</dbReference>
<dbReference type="Proteomes" id="UP001634394">
    <property type="component" value="Unassembled WGS sequence"/>
</dbReference>
<keyword evidence="5" id="KW-0862">Zinc</keyword>
<dbReference type="PANTHER" id="PTHR46105">
    <property type="entry name" value="AGAP004733-PA"/>
    <property type="match status" value="1"/>
</dbReference>
<feature type="domain" description="BTB" evidence="12">
    <location>
        <begin position="47"/>
        <end position="114"/>
    </location>
</feature>
<dbReference type="PANTHER" id="PTHR46105:SF5">
    <property type="entry name" value="ZINC FINGER AND BTB DOMAIN-CONTAINING PROTEIN 44 ISOFORM X1"/>
    <property type="match status" value="1"/>
</dbReference>
<dbReference type="Gene3D" id="3.30.160.60">
    <property type="entry name" value="Classic Zinc Finger"/>
    <property type="match status" value="3"/>
</dbReference>
<dbReference type="InterPro" id="IPR000210">
    <property type="entry name" value="BTB/POZ_dom"/>
</dbReference>
<feature type="domain" description="C2H2-type" evidence="13">
    <location>
        <begin position="650"/>
        <end position="677"/>
    </location>
</feature>
<keyword evidence="6" id="KW-0805">Transcription regulation</keyword>
<evidence type="ECO:0000256" key="3">
    <source>
        <dbReference type="ARBA" id="ARBA00022737"/>
    </source>
</evidence>
<keyword evidence="15" id="KW-1185">Reference proteome</keyword>
<dbReference type="InterPro" id="IPR036236">
    <property type="entry name" value="Znf_C2H2_sf"/>
</dbReference>
<comment type="caution">
    <text evidence="14">The sequence shown here is derived from an EMBL/GenBank/DDBJ whole genome shotgun (WGS) entry which is preliminary data.</text>
</comment>
<dbReference type="AlphaFoldDB" id="A0ABD3TYD2"/>
<protein>
    <submittedName>
        <fullName evidence="14">Uncharacterized protein</fullName>
    </submittedName>
</protein>
<dbReference type="PROSITE" id="PS50097">
    <property type="entry name" value="BTB"/>
    <property type="match status" value="1"/>
</dbReference>
<feature type="domain" description="C2H2-type" evidence="13">
    <location>
        <begin position="621"/>
        <end position="649"/>
    </location>
</feature>
<comment type="subcellular location">
    <subcellularLocation>
        <location evidence="1">Nucleus</location>
    </subcellularLocation>
</comment>
<dbReference type="GO" id="GO:0003677">
    <property type="term" value="F:DNA binding"/>
    <property type="evidence" value="ECO:0007669"/>
    <property type="project" value="UniProtKB-KW"/>
</dbReference>
<keyword evidence="9" id="KW-0539">Nucleus</keyword>
<evidence type="ECO:0000256" key="10">
    <source>
        <dbReference type="PROSITE-ProRule" id="PRU00042"/>
    </source>
</evidence>
<dbReference type="SMART" id="SM00355">
    <property type="entry name" value="ZnF_C2H2"/>
    <property type="match status" value="6"/>
</dbReference>
<dbReference type="Pfam" id="PF00096">
    <property type="entry name" value="zf-C2H2"/>
    <property type="match status" value="1"/>
</dbReference>
<evidence type="ECO:0000256" key="7">
    <source>
        <dbReference type="ARBA" id="ARBA00023125"/>
    </source>
</evidence>
<proteinExistence type="predicted"/>
<keyword evidence="2" id="KW-0479">Metal-binding</keyword>
<dbReference type="PROSITE" id="PS50157">
    <property type="entry name" value="ZINC_FINGER_C2H2_2"/>
    <property type="match status" value="3"/>
</dbReference>
<keyword evidence="8" id="KW-0804">Transcription</keyword>
<sequence>MDFFEQAGGGEVGKGDNLVMEEHIYTSQLSEFVLKKLADLWKVGKLCDAVITVGVHQLKVHKLLIAAINPLLLQNPTDCESGTVLRIDLPSNINFECVQSFIAYLYSGRITLNRNNVSDLHRVSTIFNLEDLKNSCRKFLLATSAENIKKKVTIGEPKSLNFWGAEVREMHSNILLSGDNAEQKLADTLEVEQQKTFSNYTNQATLPSFNSLAHKSESNMPVRKRGRTRCSHDQNIATGEHDLRHNLQDVQPNLHEDAKVLKELFVYGDKEKSILSLPLESNFEESVSNVNFNELVSSSGIDEGASNDDIQISYSTQPKTYMFTRSMGKKKEVLEDSSVKIKRKYDFQKQADGELSPATTTQIKKGRGKCKGGVKDKSVETQSEFTTVDVASEMESLMEKAVTGKRGKSRRVASPEPAVKQEVVMRPPPKKRTKEIREMMEHESGEIVENIESFLDNKDSEDKKYLPSNSAEKGKGTKPRAKRRYLPRNNAITRMVNGVEQMTKDTGGDNKFKCNLCGNEFIFPKRVVSHIIKTHDIDLEEVIKYVFIESKDVMSPKVCDICGYKTKDPNFYYIHYHKYFRHGVPLPKGWKPFTCDICGKECFTKFQLRDHKLVHFEETPFVCEHCGSGFKSRTSLNSHVFHRHSSVRRHQCNQCPKTFKTRTQLLVHDRTHSGEKPFHCPQCHYKSTTRGNMRLHLTNRHKFDAEKIRDLMMQIKSQPGTTDEETLQQTVDDLSLEPTEISVLPPLVKKEKMGKKMSGTTRQMIVTANHREMSQTMSEDAESLEYLHIQTIKNKQKDLNLDNTDSQQAMQVIGAQSSAHKTLFVDQNTILNGSSGDTQVFFTDQSIPQHVRVLIHDPGNMQGTHEYRILLPSDFQPSESSGIISLPDTIRQDQHLNITQDQQVGADNRMIVRDILQSSEARSILSDVQTQTIESHEIHGLDSRSLVSDENLVQVTQSVLPDPNGMVVNSHPQERDQLLLVQSQSTFRSGHRSMLQEALQGRATESSLQSINSGIANPGQTKTSLKLVSVPSTADSTGTGAVPLHFQTAVSASSNSYILGSQQGNLTSVSGSVNSTLQQDPQSGQSAEVASVTISSVPISSQHTYDQTSVGHYTTDTSQLYQNYYHY</sequence>
<dbReference type="PROSITE" id="PS00028">
    <property type="entry name" value="ZINC_FINGER_C2H2_1"/>
    <property type="match status" value="4"/>
</dbReference>
<keyword evidence="7" id="KW-0238">DNA-binding</keyword>
<feature type="region of interest" description="Disordered" evidence="11">
    <location>
        <begin position="400"/>
        <end position="430"/>
    </location>
</feature>
<feature type="region of interest" description="Disordered" evidence="11">
    <location>
        <begin position="458"/>
        <end position="484"/>
    </location>
</feature>
<evidence type="ECO:0000256" key="6">
    <source>
        <dbReference type="ARBA" id="ARBA00023015"/>
    </source>
</evidence>
<dbReference type="SUPFAM" id="SSF57667">
    <property type="entry name" value="beta-beta-alpha zinc fingers"/>
    <property type="match status" value="2"/>
</dbReference>
<organism evidence="14 15">
    <name type="scientific">Sinanodonta woodiana</name>
    <name type="common">Chinese pond mussel</name>
    <name type="synonym">Anodonta woodiana</name>
    <dbReference type="NCBI Taxonomy" id="1069815"/>
    <lineage>
        <taxon>Eukaryota</taxon>
        <taxon>Metazoa</taxon>
        <taxon>Spiralia</taxon>
        <taxon>Lophotrochozoa</taxon>
        <taxon>Mollusca</taxon>
        <taxon>Bivalvia</taxon>
        <taxon>Autobranchia</taxon>
        <taxon>Heteroconchia</taxon>
        <taxon>Palaeoheterodonta</taxon>
        <taxon>Unionida</taxon>
        <taxon>Unionoidea</taxon>
        <taxon>Unionidae</taxon>
        <taxon>Unioninae</taxon>
        <taxon>Sinanodonta</taxon>
    </lineage>
</organism>
<evidence type="ECO:0000256" key="1">
    <source>
        <dbReference type="ARBA" id="ARBA00004123"/>
    </source>
</evidence>
<dbReference type="InterPro" id="IPR011333">
    <property type="entry name" value="SKP1/BTB/POZ_sf"/>
</dbReference>
<reference evidence="14 15" key="1">
    <citation type="submission" date="2024-11" db="EMBL/GenBank/DDBJ databases">
        <title>Chromosome-level genome assembly of the freshwater bivalve Anodonta woodiana.</title>
        <authorList>
            <person name="Chen X."/>
        </authorList>
    </citation>
    <scope>NUCLEOTIDE SEQUENCE [LARGE SCALE GENOMIC DNA]</scope>
    <source>
        <strain evidence="14">MN2024</strain>
        <tissue evidence="14">Gills</tissue>
    </source>
</reference>
<dbReference type="Gene3D" id="3.30.710.10">
    <property type="entry name" value="Potassium Channel Kv1.1, Chain A"/>
    <property type="match status" value="1"/>
</dbReference>
<keyword evidence="4 10" id="KW-0863">Zinc-finger</keyword>
<dbReference type="InterPro" id="IPR050457">
    <property type="entry name" value="ZnFinger_BTB_dom_contain"/>
</dbReference>
<evidence type="ECO:0000259" key="13">
    <source>
        <dbReference type="PROSITE" id="PS50157"/>
    </source>
</evidence>
<evidence type="ECO:0000313" key="15">
    <source>
        <dbReference type="Proteomes" id="UP001634394"/>
    </source>
</evidence>
<feature type="domain" description="C2H2-type" evidence="13">
    <location>
        <begin position="593"/>
        <end position="620"/>
    </location>
</feature>
<dbReference type="GO" id="GO:0005634">
    <property type="term" value="C:nucleus"/>
    <property type="evidence" value="ECO:0007669"/>
    <property type="project" value="UniProtKB-SubCell"/>
</dbReference>
<evidence type="ECO:0000313" key="14">
    <source>
        <dbReference type="EMBL" id="KAL3842136.1"/>
    </source>
</evidence>
<evidence type="ECO:0000256" key="9">
    <source>
        <dbReference type="ARBA" id="ARBA00023242"/>
    </source>
</evidence>
<dbReference type="Pfam" id="PF00651">
    <property type="entry name" value="BTB"/>
    <property type="match status" value="1"/>
</dbReference>
<dbReference type="GO" id="GO:0008270">
    <property type="term" value="F:zinc ion binding"/>
    <property type="evidence" value="ECO:0007669"/>
    <property type="project" value="UniProtKB-KW"/>
</dbReference>
<dbReference type="SMART" id="SM00225">
    <property type="entry name" value="BTB"/>
    <property type="match status" value="1"/>
</dbReference>
<evidence type="ECO:0000259" key="12">
    <source>
        <dbReference type="PROSITE" id="PS50097"/>
    </source>
</evidence>
<evidence type="ECO:0000256" key="8">
    <source>
        <dbReference type="ARBA" id="ARBA00023163"/>
    </source>
</evidence>
<gene>
    <name evidence="14" type="ORF">ACJMK2_020184</name>
</gene>
<dbReference type="SUPFAM" id="SSF54695">
    <property type="entry name" value="POZ domain"/>
    <property type="match status" value="1"/>
</dbReference>
<accession>A0ABD3TYD2</accession>
<evidence type="ECO:0000256" key="5">
    <source>
        <dbReference type="ARBA" id="ARBA00022833"/>
    </source>
</evidence>
<dbReference type="EMBL" id="JBJQND010000017">
    <property type="protein sequence ID" value="KAL3842136.1"/>
    <property type="molecule type" value="Genomic_DNA"/>
</dbReference>